<dbReference type="Proteomes" id="UP000789860">
    <property type="component" value="Unassembled WGS sequence"/>
</dbReference>
<name>A0ACA9KB80_9GLOM</name>
<gene>
    <name evidence="1" type="ORF">SCALOS_LOCUS1704</name>
</gene>
<feature type="non-terminal residue" evidence="1">
    <location>
        <position position="1"/>
    </location>
</feature>
<organism evidence="1 2">
    <name type="scientific">Scutellospora calospora</name>
    <dbReference type="NCBI Taxonomy" id="85575"/>
    <lineage>
        <taxon>Eukaryota</taxon>
        <taxon>Fungi</taxon>
        <taxon>Fungi incertae sedis</taxon>
        <taxon>Mucoromycota</taxon>
        <taxon>Glomeromycotina</taxon>
        <taxon>Glomeromycetes</taxon>
        <taxon>Diversisporales</taxon>
        <taxon>Gigasporaceae</taxon>
        <taxon>Scutellospora</taxon>
    </lineage>
</organism>
<keyword evidence="2" id="KW-1185">Reference proteome</keyword>
<sequence length="143" mass="16681">LALNTSNINAEGNTIVSDIYIEQVIYWLKTNYLTITAEKSKVKEIIKQQFFQSFLFDNKLEVRYIGLKNLISILLPKLEQNEKQKTELILKKYNSNSYLVISYLQSIANTKDLYITNNTDMTKKEIENFIKSIIISTQTQFVL</sequence>
<evidence type="ECO:0000313" key="2">
    <source>
        <dbReference type="Proteomes" id="UP000789860"/>
    </source>
</evidence>
<accession>A0ACA9KB80</accession>
<protein>
    <submittedName>
        <fullName evidence="1">11777_t:CDS:1</fullName>
    </submittedName>
</protein>
<proteinExistence type="predicted"/>
<reference evidence="1" key="1">
    <citation type="submission" date="2021-06" db="EMBL/GenBank/DDBJ databases">
        <authorList>
            <person name="Kallberg Y."/>
            <person name="Tangrot J."/>
            <person name="Rosling A."/>
        </authorList>
    </citation>
    <scope>NUCLEOTIDE SEQUENCE</scope>
    <source>
        <strain evidence="1">AU212A</strain>
    </source>
</reference>
<dbReference type="EMBL" id="CAJVPM010001265">
    <property type="protein sequence ID" value="CAG8463246.1"/>
    <property type="molecule type" value="Genomic_DNA"/>
</dbReference>
<evidence type="ECO:0000313" key="1">
    <source>
        <dbReference type="EMBL" id="CAG8463246.1"/>
    </source>
</evidence>
<comment type="caution">
    <text evidence="1">The sequence shown here is derived from an EMBL/GenBank/DDBJ whole genome shotgun (WGS) entry which is preliminary data.</text>
</comment>